<comment type="caution">
    <text evidence="2">The sequence shown here is derived from an EMBL/GenBank/DDBJ whole genome shotgun (WGS) entry which is preliminary data.</text>
</comment>
<evidence type="ECO:0000313" key="2">
    <source>
        <dbReference type="EMBL" id="KGO72777.1"/>
    </source>
</evidence>
<feature type="signal peptide" evidence="1">
    <location>
        <begin position="1"/>
        <end position="18"/>
    </location>
</feature>
<accession>A0A0A2KY72</accession>
<feature type="chain" id="PRO_5001990566" evidence="1">
    <location>
        <begin position="19"/>
        <end position="42"/>
    </location>
</feature>
<reference evidence="2 3" key="1">
    <citation type="journal article" date="2015" name="Mol. Plant Microbe Interact.">
        <title>Genome, transcriptome, and functional analyses of Penicillium expansum provide new insights into secondary metabolism and pathogenicity.</title>
        <authorList>
            <person name="Ballester A.R."/>
            <person name="Marcet-Houben M."/>
            <person name="Levin E."/>
            <person name="Sela N."/>
            <person name="Selma-Lazaro C."/>
            <person name="Carmona L."/>
            <person name="Wisniewski M."/>
            <person name="Droby S."/>
            <person name="Gonzalez-Candelas L."/>
            <person name="Gabaldon T."/>
        </authorList>
    </citation>
    <scope>NUCLEOTIDE SEQUENCE [LARGE SCALE GENOMIC DNA]</scope>
    <source>
        <strain evidence="2 3">PHI-1</strain>
    </source>
</reference>
<evidence type="ECO:0000313" key="3">
    <source>
        <dbReference type="Proteomes" id="UP000030104"/>
    </source>
</evidence>
<dbReference type="HOGENOM" id="CLU_3260728_0_0_1"/>
<sequence>MCVGGGVWVSWWMGQCCAMKFLPPLDVVIKLGSFLFSPPDDQ</sequence>
<dbReference type="EMBL" id="JQGA01000866">
    <property type="protein sequence ID" value="KGO72777.1"/>
    <property type="molecule type" value="Genomic_DNA"/>
</dbReference>
<dbReference type="AlphaFoldDB" id="A0A0A2KY72"/>
<organism evidence="2 3">
    <name type="scientific">Penicillium italicum</name>
    <name type="common">Blue mold</name>
    <dbReference type="NCBI Taxonomy" id="40296"/>
    <lineage>
        <taxon>Eukaryota</taxon>
        <taxon>Fungi</taxon>
        <taxon>Dikarya</taxon>
        <taxon>Ascomycota</taxon>
        <taxon>Pezizomycotina</taxon>
        <taxon>Eurotiomycetes</taxon>
        <taxon>Eurotiomycetidae</taxon>
        <taxon>Eurotiales</taxon>
        <taxon>Aspergillaceae</taxon>
        <taxon>Penicillium</taxon>
    </lineage>
</organism>
<protein>
    <submittedName>
        <fullName evidence="2">Uncharacterized protein</fullName>
    </submittedName>
</protein>
<name>A0A0A2KY72_PENIT</name>
<keyword evidence="3" id="KW-1185">Reference proteome</keyword>
<evidence type="ECO:0000256" key="1">
    <source>
        <dbReference type="SAM" id="SignalP"/>
    </source>
</evidence>
<keyword evidence="1" id="KW-0732">Signal</keyword>
<dbReference type="Proteomes" id="UP000030104">
    <property type="component" value="Unassembled WGS sequence"/>
</dbReference>
<proteinExistence type="predicted"/>
<gene>
    <name evidence="2" type="ORF">PITC_057530</name>
</gene>